<evidence type="ECO:0000256" key="3">
    <source>
        <dbReference type="ARBA" id="ARBA00022553"/>
    </source>
</evidence>
<accession>A0A6P9CXN5</accession>
<keyword evidence="10" id="KW-1185">Reference proteome</keyword>
<feature type="compositionally biased region" description="Basic and acidic residues" evidence="8">
    <location>
        <begin position="1193"/>
        <end position="1232"/>
    </location>
</feature>
<feature type="compositionally biased region" description="Low complexity" evidence="8">
    <location>
        <begin position="1599"/>
        <end position="1610"/>
    </location>
</feature>
<feature type="region of interest" description="Disordered" evidence="8">
    <location>
        <begin position="1398"/>
        <end position="1424"/>
    </location>
</feature>
<feature type="compositionally biased region" description="Polar residues" evidence="8">
    <location>
        <begin position="1669"/>
        <end position="1694"/>
    </location>
</feature>
<keyword evidence="3" id="KW-0597">Phosphoprotein</keyword>
<evidence type="ECO:0000256" key="8">
    <source>
        <dbReference type="SAM" id="MobiDB-lite"/>
    </source>
</evidence>
<feature type="compositionally biased region" description="Polar residues" evidence="8">
    <location>
        <begin position="370"/>
        <end position="382"/>
    </location>
</feature>
<evidence type="ECO:0000256" key="7">
    <source>
        <dbReference type="RuleBase" id="RU000686"/>
    </source>
</evidence>
<feature type="region of interest" description="Disordered" evidence="8">
    <location>
        <begin position="370"/>
        <end position="399"/>
    </location>
</feature>
<proteinExistence type="predicted"/>
<dbReference type="OrthoDB" id="9378527at2759"/>
<feature type="region of interest" description="Disordered" evidence="8">
    <location>
        <begin position="1070"/>
        <end position="1176"/>
    </location>
</feature>
<feature type="compositionally biased region" description="Basic and acidic residues" evidence="8">
    <location>
        <begin position="1612"/>
        <end position="1621"/>
    </location>
</feature>
<feature type="compositionally biased region" description="Low complexity" evidence="8">
    <location>
        <begin position="1646"/>
        <end position="1663"/>
    </location>
</feature>
<feature type="compositionally biased region" description="Basic and acidic residues" evidence="8">
    <location>
        <begin position="177"/>
        <end position="191"/>
    </location>
</feature>
<dbReference type="RefSeq" id="XP_034288032.1">
    <property type="nucleotide sequence ID" value="XM_034432141.2"/>
</dbReference>
<feature type="compositionally biased region" description="Basic and acidic residues" evidence="8">
    <location>
        <begin position="1465"/>
        <end position="1483"/>
    </location>
</feature>
<feature type="region of interest" description="Disordered" evidence="8">
    <location>
        <begin position="319"/>
        <end position="338"/>
    </location>
</feature>
<feature type="region of interest" description="Disordered" evidence="8">
    <location>
        <begin position="1451"/>
        <end position="1703"/>
    </location>
</feature>
<feature type="compositionally biased region" description="Basic and acidic residues" evidence="8">
    <location>
        <begin position="531"/>
        <end position="543"/>
    </location>
</feature>
<feature type="compositionally biased region" description="Basic and acidic residues" evidence="8">
    <location>
        <begin position="1580"/>
        <end position="1597"/>
    </location>
</feature>
<feature type="compositionally biased region" description="Basic and acidic residues" evidence="8">
    <location>
        <begin position="1070"/>
        <end position="1106"/>
    </location>
</feature>
<feature type="compositionally biased region" description="Basic and acidic residues" evidence="8">
    <location>
        <begin position="1"/>
        <end position="11"/>
    </location>
</feature>
<evidence type="ECO:0000256" key="2">
    <source>
        <dbReference type="ARBA" id="ARBA00022490"/>
    </source>
</evidence>
<dbReference type="Pfam" id="PF08377">
    <property type="entry name" value="MAP2_projctn"/>
    <property type="match status" value="2"/>
</dbReference>
<feature type="compositionally biased region" description="Acidic residues" evidence="8">
    <location>
        <begin position="740"/>
        <end position="762"/>
    </location>
</feature>
<evidence type="ECO:0000259" key="9">
    <source>
        <dbReference type="Pfam" id="PF08377"/>
    </source>
</evidence>
<dbReference type="GO" id="GO:0008017">
    <property type="term" value="F:microtubule binding"/>
    <property type="evidence" value="ECO:0007669"/>
    <property type="project" value="InterPro"/>
</dbReference>
<keyword evidence="5" id="KW-0677">Repeat</keyword>
<dbReference type="PROSITE" id="PS51491">
    <property type="entry name" value="TAU_MAP_2"/>
    <property type="match status" value="3"/>
</dbReference>
<dbReference type="InterPro" id="IPR001084">
    <property type="entry name" value="MAP_tubulin-bd_rpt"/>
</dbReference>
<dbReference type="Pfam" id="PF00418">
    <property type="entry name" value="Tubulin-binding"/>
    <property type="match status" value="3"/>
</dbReference>
<feature type="region of interest" description="Disordered" evidence="8">
    <location>
        <begin position="500"/>
        <end position="544"/>
    </location>
</feature>
<feature type="compositionally biased region" description="Polar residues" evidence="8">
    <location>
        <begin position="1108"/>
        <end position="1118"/>
    </location>
</feature>
<feature type="compositionally biased region" description="Basic and acidic residues" evidence="8">
    <location>
        <begin position="1239"/>
        <end position="1295"/>
    </location>
</feature>
<feature type="region of interest" description="Disordered" evidence="8">
    <location>
        <begin position="433"/>
        <end position="459"/>
    </location>
</feature>
<keyword evidence="4 7" id="KW-0493">Microtubule</keyword>
<feature type="compositionally biased region" description="Acidic residues" evidence="8">
    <location>
        <begin position="1296"/>
        <end position="1305"/>
    </location>
</feature>
<feature type="region of interest" description="Disordered" evidence="8">
    <location>
        <begin position="110"/>
        <end position="280"/>
    </location>
</feature>
<feature type="compositionally biased region" description="Basic and acidic residues" evidence="8">
    <location>
        <begin position="433"/>
        <end position="450"/>
    </location>
</feature>
<evidence type="ECO:0000256" key="6">
    <source>
        <dbReference type="ARBA" id="ARBA00023212"/>
    </source>
</evidence>
<feature type="domain" description="MAP2/Tau projection" evidence="9">
    <location>
        <begin position="373"/>
        <end position="1218"/>
    </location>
</feature>
<gene>
    <name evidence="11" type="primary">MAP2</name>
</gene>
<evidence type="ECO:0000256" key="1">
    <source>
        <dbReference type="ARBA" id="ARBA00004245"/>
    </source>
</evidence>
<name>A0A6P9CXN5_PANGU</name>
<organism evidence="10 11">
    <name type="scientific">Pantherophis guttatus</name>
    <name type="common">Corn snake</name>
    <name type="synonym">Elaphe guttata</name>
    <dbReference type="NCBI Taxonomy" id="94885"/>
    <lineage>
        <taxon>Eukaryota</taxon>
        <taxon>Metazoa</taxon>
        <taxon>Chordata</taxon>
        <taxon>Craniata</taxon>
        <taxon>Vertebrata</taxon>
        <taxon>Euteleostomi</taxon>
        <taxon>Lepidosauria</taxon>
        <taxon>Squamata</taxon>
        <taxon>Bifurcata</taxon>
        <taxon>Unidentata</taxon>
        <taxon>Episquamata</taxon>
        <taxon>Toxicofera</taxon>
        <taxon>Serpentes</taxon>
        <taxon>Colubroidea</taxon>
        <taxon>Colubridae</taxon>
        <taxon>Colubrinae</taxon>
        <taxon>Pantherophis</taxon>
    </lineage>
</organism>
<dbReference type="GO" id="GO:0043005">
    <property type="term" value="C:neuron projection"/>
    <property type="evidence" value="ECO:0007669"/>
    <property type="project" value="TreeGrafter"/>
</dbReference>
<protein>
    <recommendedName>
        <fullName evidence="7">Microtubule-associated protein</fullName>
    </recommendedName>
</protein>
<feature type="region of interest" description="Disordered" evidence="8">
    <location>
        <begin position="593"/>
        <end position="614"/>
    </location>
</feature>
<evidence type="ECO:0000256" key="4">
    <source>
        <dbReference type="ARBA" id="ARBA00022701"/>
    </source>
</evidence>
<comment type="subcellular location">
    <subcellularLocation>
        <location evidence="1 7">Cytoplasm</location>
        <location evidence="1 7">Cytoskeleton</location>
    </subcellularLocation>
</comment>
<feature type="compositionally biased region" description="Basic and acidic residues" evidence="8">
    <location>
        <begin position="500"/>
        <end position="523"/>
    </location>
</feature>
<evidence type="ECO:0000256" key="5">
    <source>
        <dbReference type="ARBA" id="ARBA00022737"/>
    </source>
</evidence>
<feature type="compositionally biased region" description="Basic and acidic residues" evidence="8">
    <location>
        <begin position="1125"/>
        <end position="1134"/>
    </location>
</feature>
<feature type="compositionally biased region" description="Basic residues" evidence="8">
    <location>
        <begin position="1539"/>
        <end position="1564"/>
    </location>
</feature>
<feature type="domain" description="MAP2/Tau projection" evidence="9">
    <location>
        <begin position="1286"/>
        <end position="1563"/>
    </location>
</feature>
<dbReference type="GO" id="GO:0000226">
    <property type="term" value="P:microtubule cytoskeleton organization"/>
    <property type="evidence" value="ECO:0007669"/>
    <property type="project" value="TreeGrafter"/>
</dbReference>
<feature type="region of interest" description="Disordered" evidence="8">
    <location>
        <begin position="713"/>
        <end position="769"/>
    </location>
</feature>
<dbReference type="PANTHER" id="PTHR11501">
    <property type="entry name" value="MICROTUBULE-ASSOCIATED PROTEIN"/>
    <property type="match status" value="1"/>
</dbReference>
<dbReference type="InterPro" id="IPR027324">
    <property type="entry name" value="MAP2/MAP4/Tau"/>
</dbReference>
<dbReference type="CTD" id="4133"/>
<evidence type="ECO:0000313" key="10">
    <source>
        <dbReference type="Proteomes" id="UP001652622"/>
    </source>
</evidence>
<feature type="compositionally biased region" description="Basic and acidic residues" evidence="8">
    <location>
        <begin position="250"/>
        <end position="263"/>
    </location>
</feature>
<feature type="compositionally biased region" description="Basic and acidic residues" evidence="8">
    <location>
        <begin position="1306"/>
        <end position="1324"/>
    </location>
</feature>
<feature type="compositionally biased region" description="Acidic residues" evidence="8">
    <location>
        <begin position="386"/>
        <end position="399"/>
    </location>
</feature>
<dbReference type="GO" id="GO:0031175">
    <property type="term" value="P:neuron projection development"/>
    <property type="evidence" value="ECO:0007669"/>
    <property type="project" value="TreeGrafter"/>
</dbReference>
<feature type="region of interest" description="Disordered" evidence="8">
    <location>
        <begin position="1191"/>
        <end position="1324"/>
    </location>
</feature>
<dbReference type="GO" id="GO:0005874">
    <property type="term" value="C:microtubule"/>
    <property type="evidence" value="ECO:0007669"/>
    <property type="project" value="UniProtKB-KW"/>
</dbReference>
<dbReference type="PROSITE" id="PS00229">
    <property type="entry name" value="TAU_MAP_1"/>
    <property type="match status" value="1"/>
</dbReference>
<sequence length="1887" mass="209706">MADDRKDEAKAPHWTSGQIAEASSHPHAAEMKEQSGTGEGLVRSSNGFPYKEDEAGEYGAHGPQSSYSRTKENGINGELTTGEKDTAEEVSARIVQVVTAEAVAVLKSEQEKEAQFKDQPAQLPLAVEETANLPPSPPPSPASEQTGTLEEDLLSASKMEIHGQEDTSLFAATPLSTKEEEKGSKPSEHPVQDALVPQPAKTETIEMREPQLTGEEMAFPSRLGETLDATLQKKEEKASTPQEQRVLSTELHKKSTLDEKATETQKLATEASPLESKDDQMTIIKNDFTSPASIGSSLPSEPIVDIGTVTSAFFPETLPGVPHTSVPEESSKTTQKSAITEITKDLSKDQTMNKEHIKIQEEDFAVVATSASQANVEQTPSQIPLWEEEKDMTEDESDEERYAMSSRQRLKELDDQSFAVRDQKPTVLDKEVMGKDIDPKEAYDAPKAEDLGIPGESTTWNIKEDDKTYGAEVMADRFSKDFFPEKYEEHLDTAALHETIEKAPSETHKEPQEDKCSEKEGKGKVFPVTDSDPHQMRIEEDKSGMSTYFETSTLKDEVIKSDKVQQGNDYYELSDSKDQIYDIYHKNSLVSKKETDDYQPEAHQQPSPPAHQIGYSTLAQSFPEDDAKEPSSPPERMYTIDPNVYGDKRELHNKNKDDLTLSRSLGLGGRSAIEQRSMSINLPMSCLDSIALGFNFGRAHDLSPLGSDILDTGSGDEGDDYLPATTPGIEKAPPFPTESREEEEEAEAAEEEVEEEAEEERIEESKFKESGEIQVEPLYESPFLAKDYYKNGTVMAPDLPEMLDLAGTRSRVASVSADTEVAQWKSVPSEVVVEDSSAVQQFMTDENHMTLKADSQIEDLGYCVFNKYTVPLPSPVQDSENLAGESSSYEEKMRRGVVTDLSLIEVKLAAAERSCEEKEVSEDSTVWGQDFEQERKAIDKLDTVLEKSEEQADAKEVSFPEDTEHEIKLGSELVDVNDKTLVEPEKNSSLIKKEENAIHVAANIDKAELSCKPDYDAIKHDMDSAARQVEQEYQSKLGGHITELVSEQDKEDPEKILFTLHQEPDLCAKLETDHMKDTTKLSEIEIKEKGPKPDLVHQEAVDKEESYESSGDNGQVQEGLSGEISKPHEDKIQRESPSLPEEEQAAHFPSGQSATEKSISKVIQEETTETQMESIIEHKVDQVDNVAITGTENVEKLPHDLKYEKEKEKVEEEQKEEIKQIEEQKGEIKQIEEQEEEEKQTKEEIKHREEHEKEIKNVEQHEDIKPVKQDEVEIKKDEYEEKIKQKEEEEIKQAEGPEEEKDQEEETSKQTSKEEDLERPSEEVCKAIPVEIPELKGVIESVVTVEDDFITIVQTTIDEGEANSHSVRFAETAQAETGGEAFCTEKLDMEAEIIAHVEADSEEKSSEPPGSAEQEEIPGTDYKTEIYDDYKDETTIDDSVLDTDSIWVDTQDDDRSIMTEQLDTVPKEEKSERELRRPSLDKHKKEKPLKTGRGRISTPERKIAKKEPSTVSRDEVRRKKAVYKKAELSKKAEVQAHSPSRKIILKPAIKHTRPTHHSCVKRKQTAAGGEINQTPGVFKQAKEKLSDGITKSPEKRSSLPRPSSILPARRGISADRERDENSFSLNSTISSVRRTTRSEPIRSRTGKSGTSTPTTPGSTAITPGTPPSYSSRTPGTPGTPSYSRTPHTPGTPTSAILVPTEKKVAIIRTPPKSPATPKQLRLINQPLPDLKNVRSKVGSTDNIKYQPKGGQVQIVTKKIDLSHVTSKCGSLKNIRHRPGGGRVKIESVKLDFKEKAQAKVGSLDNAHHVPGGGNIKIDSQKLNFREHARARVDHGAEIITQSPGRSSVASPRRLSNVSSSGSINLLESPQLATLAEDVTAALAKQGL</sequence>
<feature type="compositionally biased region" description="Basic and acidic residues" evidence="8">
    <location>
        <begin position="1524"/>
        <end position="1534"/>
    </location>
</feature>
<dbReference type="InterPro" id="IPR013588">
    <property type="entry name" value="MAP2_projctn"/>
</dbReference>
<evidence type="ECO:0000313" key="11">
    <source>
        <dbReference type="RefSeq" id="XP_034288032.1"/>
    </source>
</evidence>
<feature type="compositionally biased region" description="Basic residues" evidence="8">
    <location>
        <begin position="1484"/>
        <end position="1493"/>
    </location>
</feature>
<keyword evidence="2 7" id="KW-0963">Cytoplasm</keyword>
<dbReference type="GeneID" id="117674114"/>
<dbReference type="PANTHER" id="PTHR11501:SF15">
    <property type="entry name" value="MICROTUBULE-ASSOCIATED PROTEIN 2"/>
    <property type="match status" value="1"/>
</dbReference>
<feature type="compositionally biased region" description="Basic and acidic residues" evidence="8">
    <location>
        <begin position="1498"/>
        <end position="1517"/>
    </location>
</feature>
<feature type="region of interest" description="Disordered" evidence="8">
    <location>
        <begin position="1"/>
        <end position="85"/>
    </location>
</feature>
<dbReference type="Proteomes" id="UP001652622">
    <property type="component" value="Unplaced"/>
</dbReference>
<reference evidence="11" key="1">
    <citation type="submission" date="2025-08" db="UniProtKB">
        <authorList>
            <consortium name="RefSeq"/>
        </authorList>
    </citation>
    <scope>IDENTIFICATION</scope>
    <source>
        <tissue evidence="11">Blood</tissue>
    </source>
</reference>
<feature type="region of interest" description="Disordered" evidence="8">
    <location>
        <begin position="1842"/>
        <end position="1861"/>
    </location>
</feature>
<keyword evidence="6 7" id="KW-0206">Cytoskeleton</keyword>